<evidence type="ECO:0000256" key="1">
    <source>
        <dbReference type="SAM" id="MobiDB-lite"/>
    </source>
</evidence>
<proteinExistence type="predicted"/>
<protein>
    <submittedName>
        <fullName evidence="2">Uncharacterized protein</fullName>
    </submittedName>
</protein>
<dbReference type="Proteomes" id="UP001458880">
    <property type="component" value="Unassembled WGS sequence"/>
</dbReference>
<evidence type="ECO:0000313" key="3">
    <source>
        <dbReference type="Proteomes" id="UP001458880"/>
    </source>
</evidence>
<dbReference type="AlphaFoldDB" id="A0AAW1MB81"/>
<gene>
    <name evidence="2" type="ORF">QE152_g7477</name>
</gene>
<feature type="region of interest" description="Disordered" evidence="1">
    <location>
        <begin position="1"/>
        <end position="21"/>
    </location>
</feature>
<accession>A0AAW1MB81</accession>
<dbReference type="EMBL" id="JASPKY010000055">
    <property type="protein sequence ID" value="KAK9744813.1"/>
    <property type="molecule type" value="Genomic_DNA"/>
</dbReference>
<evidence type="ECO:0000313" key="2">
    <source>
        <dbReference type="EMBL" id="KAK9744813.1"/>
    </source>
</evidence>
<sequence>MDIISISDNTSPNSTRGTATGFNVKLPRRNSVTSLPISIASGSTQKCPVTWNSEPKHRISISTQLVNNVTPMVNNRVKMWLASTMQLQQSAMMPSPQHNTSFEHSDSGSNSSIMDEYIMQRSHREELPKRNILIRHDFDRDDEIISNVCSYKTSWKYNSDMTLNGHCNGKLEV</sequence>
<reference evidence="2 3" key="1">
    <citation type="journal article" date="2024" name="BMC Genomics">
        <title>De novo assembly and annotation of Popillia japonica's genome with initial clues to its potential as an invasive pest.</title>
        <authorList>
            <person name="Cucini C."/>
            <person name="Boschi S."/>
            <person name="Funari R."/>
            <person name="Cardaioli E."/>
            <person name="Iannotti N."/>
            <person name="Marturano G."/>
            <person name="Paoli F."/>
            <person name="Bruttini M."/>
            <person name="Carapelli A."/>
            <person name="Frati F."/>
            <person name="Nardi F."/>
        </authorList>
    </citation>
    <scope>NUCLEOTIDE SEQUENCE [LARGE SCALE GENOMIC DNA]</scope>
    <source>
        <strain evidence="2">DMR45628</strain>
    </source>
</reference>
<keyword evidence="3" id="KW-1185">Reference proteome</keyword>
<name>A0AAW1MB81_POPJA</name>
<comment type="caution">
    <text evidence="2">The sequence shown here is derived from an EMBL/GenBank/DDBJ whole genome shotgun (WGS) entry which is preliminary data.</text>
</comment>
<organism evidence="2 3">
    <name type="scientific">Popillia japonica</name>
    <name type="common">Japanese beetle</name>
    <dbReference type="NCBI Taxonomy" id="7064"/>
    <lineage>
        <taxon>Eukaryota</taxon>
        <taxon>Metazoa</taxon>
        <taxon>Ecdysozoa</taxon>
        <taxon>Arthropoda</taxon>
        <taxon>Hexapoda</taxon>
        <taxon>Insecta</taxon>
        <taxon>Pterygota</taxon>
        <taxon>Neoptera</taxon>
        <taxon>Endopterygota</taxon>
        <taxon>Coleoptera</taxon>
        <taxon>Polyphaga</taxon>
        <taxon>Scarabaeiformia</taxon>
        <taxon>Scarabaeidae</taxon>
        <taxon>Rutelinae</taxon>
        <taxon>Popillia</taxon>
    </lineage>
</organism>